<dbReference type="PANTHER" id="PTHR46148:SF44">
    <property type="entry name" value="GAG-POL POLYPROTEIN"/>
    <property type="match status" value="1"/>
</dbReference>
<reference evidence="2" key="2">
    <citation type="submission" date="2025-08" db="UniProtKB">
        <authorList>
            <consortium name="RefSeq"/>
        </authorList>
    </citation>
    <scope>IDENTIFICATION</scope>
</reference>
<dbReference type="AlphaFoldDB" id="A0A1U8KF25"/>
<dbReference type="KEGG" id="ghi:107914728"/>
<organism evidence="1 2">
    <name type="scientific">Gossypium hirsutum</name>
    <name type="common">Upland cotton</name>
    <name type="synonym">Gossypium mexicanum</name>
    <dbReference type="NCBI Taxonomy" id="3635"/>
    <lineage>
        <taxon>Eukaryota</taxon>
        <taxon>Viridiplantae</taxon>
        <taxon>Streptophyta</taxon>
        <taxon>Embryophyta</taxon>
        <taxon>Tracheophyta</taxon>
        <taxon>Spermatophyta</taxon>
        <taxon>Magnoliopsida</taxon>
        <taxon>eudicotyledons</taxon>
        <taxon>Gunneridae</taxon>
        <taxon>Pentapetalae</taxon>
        <taxon>rosids</taxon>
        <taxon>malvids</taxon>
        <taxon>Malvales</taxon>
        <taxon>Malvaceae</taxon>
        <taxon>Malvoideae</taxon>
        <taxon>Gossypium</taxon>
    </lineage>
</organism>
<accession>A0A1U8KF25</accession>
<reference evidence="1" key="1">
    <citation type="journal article" date="2020" name="Nat. Genet.">
        <title>Genomic diversifications of five Gossypium allopolyploid species and their impact on cotton improvement.</title>
        <authorList>
            <person name="Chen Z.J."/>
            <person name="Sreedasyam A."/>
            <person name="Ando A."/>
            <person name="Song Q."/>
            <person name="De Santiago L.M."/>
            <person name="Hulse-Kemp A.M."/>
            <person name="Ding M."/>
            <person name="Ye W."/>
            <person name="Kirkbride R.C."/>
            <person name="Jenkins J."/>
            <person name="Plott C."/>
            <person name="Lovell J."/>
            <person name="Lin Y.M."/>
            <person name="Vaughn R."/>
            <person name="Liu B."/>
            <person name="Simpson S."/>
            <person name="Scheffler B.E."/>
            <person name="Wen L."/>
            <person name="Saski C.A."/>
            <person name="Grover C.E."/>
            <person name="Hu G."/>
            <person name="Conover J.L."/>
            <person name="Carlson J.W."/>
            <person name="Shu S."/>
            <person name="Boston L.B."/>
            <person name="Williams M."/>
            <person name="Peterson D.G."/>
            <person name="McGee K."/>
            <person name="Jones D.C."/>
            <person name="Wendel J.F."/>
            <person name="Stelly D.M."/>
            <person name="Grimwood J."/>
            <person name="Schmutz J."/>
        </authorList>
    </citation>
    <scope>NUCLEOTIDE SEQUENCE [LARGE SCALE GENOMIC DNA]</scope>
    <source>
        <strain evidence="1">cv. TM-1</strain>
    </source>
</reference>
<gene>
    <name evidence="2" type="primary">LOC107914728</name>
</gene>
<evidence type="ECO:0000313" key="2">
    <source>
        <dbReference type="RefSeq" id="XP_016699563.1"/>
    </source>
</evidence>
<dbReference type="PANTHER" id="PTHR46148">
    <property type="entry name" value="CHROMO DOMAIN-CONTAINING PROTEIN"/>
    <property type="match status" value="1"/>
</dbReference>
<sequence>MAPYEELYVRRCRTPSCWTKLGNQRVLGPELVPDTEDKFRLIRDQLKAASDRQKSYADLKHNEIEYSIEDFVFLKVSPWKKFELPPKLEWIHDVFYVSMLRRYHSDPIHVVPVEEIEVRPDLTFEEEPVQILDQDVKVLRRKSIPLVKVLWRNHSFEEATWEPGEVM</sequence>
<dbReference type="GeneID" id="107914728"/>
<dbReference type="RefSeq" id="XP_016699563.1">
    <property type="nucleotide sequence ID" value="XM_016844074.1"/>
</dbReference>
<evidence type="ECO:0000313" key="1">
    <source>
        <dbReference type="Proteomes" id="UP000818029"/>
    </source>
</evidence>
<dbReference type="SUPFAM" id="SSF54160">
    <property type="entry name" value="Chromo domain-like"/>
    <property type="match status" value="1"/>
</dbReference>
<keyword evidence="1" id="KW-1185">Reference proteome</keyword>
<evidence type="ECO:0008006" key="3">
    <source>
        <dbReference type="Google" id="ProtNLM"/>
    </source>
</evidence>
<protein>
    <recommendedName>
        <fullName evidence="3">Chromo domain-containing protein</fullName>
    </recommendedName>
</protein>
<proteinExistence type="predicted"/>
<dbReference type="PaxDb" id="3635-A0A1U8KF25"/>
<name>A0A1U8KF25_GOSHI</name>
<dbReference type="InterPro" id="IPR016197">
    <property type="entry name" value="Chromo-like_dom_sf"/>
</dbReference>
<dbReference type="Proteomes" id="UP000818029">
    <property type="component" value="Chromosome A08"/>
</dbReference>